<dbReference type="InterPro" id="IPR002401">
    <property type="entry name" value="Cyt_P450_E_grp-I"/>
</dbReference>
<keyword evidence="11" id="KW-1185">Reference proteome</keyword>
<proteinExistence type="inferred from homology"/>
<dbReference type="InterPro" id="IPR036396">
    <property type="entry name" value="Cyt_P450_sf"/>
</dbReference>
<keyword evidence="7 8" id="KW-0349">Heme</keyword>
<name>A0A6G1LMR8_9PEZI</name>
<evidence type="ECO:0000313" key="10">
    <source>
        <dbReference type="EMBL" id="KAF2773718.1"/>
    </source>
</evidence>
<dbReference type="PANTHER" id="PTHR24305">
    <property type="entry name" value="CYTOCHROME P450"/>
    <property type="match status" value="1"/>
</dbReference>
<gene>
    <name evidence="10" type="ORF">EJ03DRAFT_105340</name>
</gene>
<accession>A0A6G1LMR8</accession>
<dbReference type="PROSITE" id="PS00086">
    <property type="entry name" value="CYTOCHROME_P450"/>
    <property type="match status" value="1"/>
</dbReference>
<dbReference type="CDD" id="cd11062">
    <property type="entry name" value="CYP58-like"/>
    <property type="match status" value="1"/>
</dbReference>
<evidence type="ECO:0000256" key="1">
    <source>
        <dbReference type="ARBA" id="ARBA00001971"/>
    </source>
</evidence>
<keyword evidence="9" id="KW-1133">Transmembrane helix</keyword>
<dbReference type="GO" id="GO:0005506">
    <property type="term" value="F:iron ion binding"/>
    <property type="evidence" value="ECO:0007669"/>
    <property type="project" value="InterPro"/>
</dbReference>
<evidence type="ECO:0000256" key="9">
    <source>
        <dbReference type="SAM" id="Phobius"/>
    </source>
</evidence>
<dbReference type="EMBL" id="ML995810">
    <property type="protein sequence ID" value="KAF2773718.1"/>
    <property type="molecule type" value="Genomic_DNA"/>
</dbReference>
<keyword evidence="3 7" id="KW-0479">Metal-binding</keyword>
<dbReference type="GO" id="GO:0004497">
    <property type="term" value="F:monooxygenase activity"/>
    <property type="evidence" value="ECO:0007669"/>
    <property type="project" value="UniProtKB-KW"/>
</dbReference>
<dbReference type="InterPro" id="IPR050121">
    <property type="entry name" value="Cytochrome_P450_monoxygenase"/>
</dbReference>
<keyword evidence="4 8" id="KW-0560">Oxidoreductase</keyword>
<keyword evidence="5 7" id="KW-0408">Iron</keyword>
<dbReference type="Pfam" id="PF00067">
    <property type="entry name" value="p450"/>
    <property type="match status" value="1"/>
</dbReference>
<dbReference type="PANTHER" id="PTHR24305:SF157">
    <property type="entry name" value="N-ACETYLTRYPTOPHAN 6-HYDROXYLASE IVOC-RELATED"/>
    <property type="match status" value="1"/>
</dbReference>
<keyword evidence="9" id="KW-0472">Membrane</keyword>
<evidence type="ECO:0000256" key="2">
    <source>
        <dbReference type="ARBA" id="ARBA00010617"/>
    </source>
</evidence>
<dbReference type="PRINTS" id="PR00463">
    <property type="entry name" value="EP450I"/>
</dbReference>
<keyword evidence="9" id="KW-0812">Transmembrane</keyword>
<evidence type="ECO:0000256" key="5">
    <source>
        <dbReference type="ARBA" id="ARBA00023004"/>
    </source>
</evidence>
<evidence type="ECO:0000256" key="7">
    <source>
        <dbReference type="PIRSR" id="PIRSR602401-1"/>
    </source>
</evidence>
<dbReference type="Gene3D" id="1.10.630.10">
    <property type="entry name" value="Cytochrome P450"/>
    <property type="match status" value="1"/>
</dbReference>
<organism evidence="10 11">
    <name type="scientific">Teratosphaeria nubilosa</name>
    <dbReference type="NCBI Taxonomy" id="161662"/>
    <lineage>
        <taxon>Eukaryota</taxon>
        <taxon>Fungi</taxon>
        <taxon>Dikarya</taxon>
        <taxon>Ascomycota</taxon>
        <taxon>Pezizomycotina</taxon>
        <taxon>Dothideomycetes</taxon>
        <taxon>Dothideomycetidae</taxon>
        <taxon>Mycosphaerellales</taxon>
        <taxon>Teratosphaeriaceae</taxon>
        <taxon>Teratosphaeria</taxon>
    </lineage>
</organism>
<dbReference type="OrthoDB" id="3945418at2759"/>
<feature type="transmembrane region" description="Helical" evidence="9">
    <location>
        <begin position="6"/>
        <end position="25"/>
    </location>
</feature>
<dbReference type="InterPro" id="IPR017972">
    <property type="entry name" value="Cyt_P450_CS"/>
</dbReference>
<evidence type="ECO:0000256" key="3">
    <source>
        <dbReference type="ARBA" id="ARBA00022723"/>
    </source>
</evidence>
<reference evidence="10" key="1">
    <citation type="journal article" date="2020" name="Stud. Mycol.">
        <title>101 Dothideomycetes genomes: a test case for predicting lifestyles and emergence of pathogens.</title>
        <authorList>
            <person name="Haridas S."/>
            <person name="Albert R."/>
            <person name="Binder M."/>
            <person name="Bloem J."/>
            <person name="Labutti K."/>
            <person name="Salamov A."/>
            <person name="Andreopoulos B."/>
            <person name="Baker S."/>
            <person name="Barry K."/>
            <person name="Bills G."/>
            <person name="Bluhm B."/>
            <person name="Cannon C."/>
            <person name="Castanera R."/>
            <person name="Culley D."/>
            <person name="Daum C."/>
            <person name="Ezra D."/>
            <person name="Gonzalez J."/>
            <person name="Henrissat B."/>
            <person name="Kuo A."/>
            <person name="Liang C."/>
            <person name="Lipzen A."/>
            <person name="Lutzoni F."/>
            <person name="Magnuson J."/>
            <person name="Mondo S."/>
            <person name="Nolan M."/>
            <person name="Ohm R."/>
            <person name="Pangilinan J."/>
            <person name="Park H.-J."/>
            <person name="Ramirez L."/>
            <person name="Alfaro M."/>
            <person name="Sun H."/>
            <person name="Tritt A."/>
            <person name="Yoshinaga Y."/>
            <person name="Zwiers L.-H."/>
            <person name="Turgeon B."/>
            <person name="Goodwin S."/>
            <person name="Spatafora J."/>
            <person name="Crous P."/>
            <person name="Grigoriev I."/>
        </authorList>
    </citation>
    <scope>NUCLEOTIDE SEQUENCE</scope>
    <source>
        <strain evidence="10">CBS 116005</strain>
    </source>
</reference>
<comment type="similarity">
    <text evidence="2 8">Belongs to the cytochrome P450 family.</text>
</comment>
<keyword evidence="6 8" id="KW-0503">Monooxygenase</keyword>
<evidence type="ECO:0000256" key="6">
    <source>
        <dbReference type="ARBA" id="ARBA00023033"/>
    </source>
</evidence>
<dbReference type="GO" id="GO:0020037">
    <property type="term" value="F:heme binding"/>
    <property type="evidence" value="ECO:0007669"/>
    <property type="project" value="InterPro"/>
</dbReference>
<dbReference type="PRINTS" id="PR00385">
    <property type="entry name" value="P450"/>
</dbReference>
<dbReference type="InterPro" id="IPR001128">
    <property type="entry name" value="Cyt_P450"/>
</dbReference>
<dbReference type="SUPFAM" id="SSF48264">
    <property type="entry name" value="Cytochrome P450"/>
    <property type="match status" value="1"/>
</dbReference>
<protein>
    <submittedName>
        <fullName evidence="10">Benzoate 4-monooxygenase cytochrome P450</fullName>
    </submittedName>
</protein>
<comment type="cofactor">
    <cofactor evidence="1 7">
        <name>heme</name>
        <dbReference type="ChEBI" id="CHEBI:30413"/>
    </cofactor>
</comment>
<feature type="binding site" description="axial binding residue" evidence="7">
    <location>
        <position position="458"/>
    </location>
    <ligand>
        <name>heme</name>
        <dbReference type="ChEBI" id="CHEBI:30413"/>
    </ligand>
    <ligandPart>
        <name>Fe</name>
        <dbReference type="ChEBI" id="CHEBI:18248"/>
    </ligandPart>
</feature>
<dbReference type="GO" id="GO:0016705">
    <property type="term" value="F:oxidoreductase activity, acting on paired donors, with incorporation or reduction of molecular oxygen"/>
    <property type="evidence" value="ECO:0007669"/>
    <property type="project" value="InterPro"/>
</dbReference>
<evidence type="ECO:0000256" key="8">
    <source>
        <dbReference type="RuleBase" id="RU000461"/>
    </source>
</evidence>
<dbReference type="AlphaFoldDB" id="A0A6G1LMR8"/>
<evidence type="ECO:0000256" key="4">
    <source>
        <dbReference type="ARBA" id="ARBA00023002"/>
    </source>
</evidence>
<dbReference type="Proteomes" id="UP000799436">
    <property type="component" value="Unassembled WGS sequence"/>
</dbReference>
<sequence length="524" mass="58820">MELINAATHFATVPGIILLALAWYLSTSAIEIVYRLTSHPLAKFPGPKLAAATYLYEIYYDLYPHKLRYLWQIEKLHEKYGPIVRINPTQIHINDPDFLDEIYASGKRKRNRDAWFNLSATDGPLGWSTFQTVDHDVHRMRRAALSPFFSKRNIHLLEGLITDKIDLLVERFAAAHQTGEVIPLLHATGALTMDIISIYAFGKDVGKLKQPNFAGEELEAYSQLSEFGPVGRHFPWVAKVMMLVLPPSLVEKLSPAAALVPRNRVFFRDLIRDAISAGAKGTAEKATHRTIFQDVVQSSLPPSEKAPDRLSAEASLLQIAGTETTARSLAVLMFHLIESPAVLGRLREDLSAYVSKVGTELKLADLEAMPYFSAVITEGIRISNVVSSRMPRCAPDEDIKYGDWVMPAGTPIMQSHYLHHTNPTIFPNPRVFNPQRWLDDPDLKSKYFMGFGRGSRICLGLNLVYAEIYLAIARIMTRFDLELYETVRERDVDVMRDCIIGLPSAESPGIRVRIAKDRCGSESS</sequence>
<evidence type="ECO:0000313" key="11">
    <source>
        <dbReference type="Proteomes" id="UP000799436"/>
    </source>
</evidence>